<evidence type="ECO:0000313" key="3">
    <source>
        <dbReference type="Proteomes" id="UP000318093"/>
    </source>
</evidence>
<name>A0A537JAV2_9BACT</name>
<evidence type="ECO:0000259" key="1">
    <source>
        <dbReference type="Pfam" id="PF01425"/>
    </source>
</evidence>
<dbReference type="EMBL" id="VBAN01000273">
    <property type="protein sequence ID" value="TMI80216.1"/>
    <property type="molecule type" value="Genomic_DNA"/>
</dbReference>
<sequence>MAAETSVHGGRQRGDRRVTRDILREFTLGSLSRAIQSRDISPVEVTEACLARIDRLDRTLNAFITLTPDRALAAARRAEREITAGRPRGPLHGVPIALKDLFATAGVRTTCGSRILRDWVPAEDAGVVTRLHEAGAVILGKLNMSEFAYAAIHSDYGPPRNPWNLDRFTGGSSSGSGAAVAGGLCFGATGTDTGGSIRNPAAHCGIVGLKPTYGLVSRAGVVPLAWSLDHAGPMARTVEDAAILLDAMAGFDPADPTSMAPAPGGAGARPPLEASAPALRSLRLGAVDGQLAKETSADVAARVREAVRVLQPLVAEVEEVILPMLEEMVAAWWTICLAEASAYHQQTLAARAQDFGPIVRERLQAGLAIPAVQYVQAQRVRRAAVLEFDKLLAHVDLLVLPATFAEAPPIAAADAVHSSQVLRRRTVPTAPFNLLGLPAVSVPCGFTDSGLPVGLQIVGRRGEDRLVLAAAHLYEQSAGWWTRRPPLDERTPS</sequence>
<proteinExistence type="predicted"/>
<evidence type="ECO:0000313" key="2">
    <source>
        <dbReference type="EMBL" id="TMI80216.1"/>
    </source>
</evidence>
<dbReference type="PANTHER" id="PTHR11895">
    <property type="entry name" value="TRANSAMIDASE"/>
    <property type="match status" value="1"/>
</dbReference>
<dbReference type="AlphaFoldDB" id="A0A537JAV2"/>
<dbReference type="PROSITE" id="PS00571">
    <property type="entry name" value="AMIDASES"/>
    <property type="match status" value="1"/>
</dbReference>
<gene>
    <name evidence="2" type="ORF">E6H03_08800</name>
</gene>
<comment type="caution">
    <text evidence="2">The sequence shown here is derived from an EMBL/GenBank/DDBJ whole genome shotgun (WGS) entry which is preliminary data.</text>
</comment>
<protein>
    <submittedName>
        <fullName evidence="2">Amidase</fullName>
    </submittedName>
</protein>
<dbReference type="Gene3D" id="3.90.1300.10">
    <property type="entry name" value="Amidase signature (AS) domain"/>
    <property type="match status" value="1"/>
</dbReference>
<dbReference type="SUPFAM" id="SSF75304">
    <property type="entry name" value="Amidase signature (AS) enzymes"/>
    <property type="match status" value="1"/>
</dbReference>
<dbReference type="InterPro" id="IPR020556">
    <property type="entry name" value="Amidase_CS"/>
</dbReference>
<dbReference type="GO" id="GO:0003824">
    <property type="term" value="F:catalytic activity"/>
    <property type="evidence" value="ECO:0007669"/>
    <property type="project" value="InterPro"/>
</dbReference>
<reference evidence="2 3" key="1">
    <citation type="journal article" date="2019" name="Nat. Microbiol.">
        <title>Mediterranean grassland soil C-N compound turnover is dependent on rainfall and depth, and is mediated by genomically divergent microorganisms.</title>
        <authorList>
            <person name="Diamond S."/>
            <person name="Andeer P.F."/>
            <person name="Li Z."/>
            <person name="Crits-Christoph A."/>
            <person name="Burstein D."/>
            <person name="Anantharaman K."/>
            <person name="Lane K.R."/>
            <person name="Thomas B.C."/>
            <person name="Pan C."/>
            <person name="Northen T.R."/>
            <person name="Banfield J.F."/>
        </authorList>
    </citation>
    <scope>NUCLEOTIDE SEQUENCE [LARGE SCALE GENOMIC DNA]</scope>
    <source>
        <strain evidence="2">NP_6</strain>
    </source>
</reference>
<dbReference type="InterPro" id="IPR000120">
    <property type="entry name" value="Amidase"/>
</dbReference>
<dbReference type="InterPro" id="IPR023631">
    <property type="entry name" value="Amidase_dom"/>
</dbReference>
<dbReference type="PANTHER" id="PTHR11895:SF176">
    <property type="entry name" value="AMIDASE AMID-RELATED"/>
    <property type="match status" value="1"/>
</dbReference>
<accession>A0A537JAV2</accession>
<organism evidence="2 3">
    <name type="scientific">Candidatus Segetimicrobium genomatis</name>
    <dbReference type="NCBI Taxonomy" id="2569760"/>
    <lineage>
        <taxon>Bacteria</taxon>
        <taxon>Bacillati</taxon>
        <taxon>Candidatus Sysuimicrobiota</taxon>
        <taxon>Candidatus Sysuimicrobiia</taxon>
        <taxon>Candidatus Sysuimicrobiales</taxon>
        <taxon>Candidatus Segetimicrobiaceae</taxon>
        <taxon>Candidatus Segetimicrobium</taxon>
    </lineage>
</organism>
<dbReference type="Pfam" id="PF01425">
    <property type="entry name" value="Amidase"/>
    <property type="match status" value="1"/>
</dbReference>
<dbReference type="InterPro" id="IPR036928">
    <property type="entry name" value="AS_sf"/>
</dbReference>
<dbReference type="Proteomes" id="UP000318093">
    <property type="component" value="Unassembled WGS sequence"/>
</dbReference>
<feature type="domain" description="Amidase" evidence="1">
    <location>
        <begin position="44"/>
        <end position="468"/>
    </location>
</feature>